<comment type="catalytic activity">
    <reaction evidence="10">
        <text>RX + glutathione = an S-substituted glutathione + a halide anion + H(+)</text>
        <dbReference type="Rhea" id="RHEA:16437"/>
        <dbReference type="ChEBI" id="CHEBI:15378"/>
        <dbReference type="ChEBI" id="CHEBI:16042"/>
        <dbReference type="ChEBI" id="CHEBI:17792"/>
        <dbReference type="ChEBI" id="CHEBI:57925"/>
        <dbReference type="ChEBI" id="CHEBI:90779"/>
        <dbReference type="EC" id="2.5.1.18"/>
    </reaction>
</comment>
<dbReference type="SFLD" id="SFLDG01206">
    <property type="entry name" value="Xi.1"/>
    <property type="match status" value="1"/>
</dbReference>
<organism evidence="18 19">
    <name type="scientific">Papiliotrema laurentii</name>
    <name type="common">Cryptococcus laurentii</name>
    <dbReference type="NCBI Taxonomy" id="5418"/>
    <lineage>
        <taxon>Eukaryota</taxon>
        <taxon>Fungi</taxon>
        <taxon>Dikarya</taxon>
        <taxon>Basidiomycota</taxon>
        <taxon>Agaricomycotina</taxon>
        <taxon>Tremellomycetes</taxon>
        <taxon>Tremellales</taxon>
        <taxon>Rhynchogastremaceae</taxon>
        <taxon>Papiliotrema</taxon>
    </lineage>
</organism>
<comment type="function">
    <text evidence="12">Active as '1-Cys' thiol transferase against beta-hydroxyethyl disulfide (HED), as dehydroascorbate reductase and as dimethylarsinic acid reductase, while not active against the standard GST substrate 1-chloro-2,4-dinitrobenzene (CDNB). May be involved in cell wall organization and biogenesis.</text>
</comment>
<dbReference type="InterPro" id="IPR004045">
    <property type="entry name" value="Glutathione_S-Trfase_N"/>
</dbReference>
<dbReference type="EC" id="2.5.1.18" evidence="4"/>
<keyword evidence="6" id="KW-0808">Transferase</keyword>
<evidence type="ECO:0000256" key="16">
    <source>
        <dbReference type="PIRSR" id="PIRSR015753-3"/>
    </source>
</evidence>
<dbReference type="SUPFAM" id="SSF52833">
    <property type="entry name" value="Thioredoxin-like"/>
    <property type="match status" value="1"/>
</dbReference>
<reference evidence="18" key="1">
    <citation type="submission" date="2023-02" db="EMBL/GenBank/DDBJ databases">
        <title>Identification and recombinant expression of a fungal hydrolase from Papiliotrema laurentii that hydrolyzes apple cutin and clears colloidal polyester polyurethane.</title>
        <authorList>
            <consortium name="DOE Joint Genome Institute"/>
            <person name="Roman V.A."/>
            <person name="Bojanowski C."/>
            <person name="Crable B.R."/>
            <person name="Wagner D.N."/>
            <person name="Hung C.S."/>
            <person name="Nadeau L.J."/>
            <person name="Schratz L."/>
            <person name="Haridas S."/>
            <person name="Pangilinan J."/>
            <person name="Lipzen A."/>
            <person name="Na H."/>
            <person name="Yan M."/>
            <person name="Ng V."/>
            <person name="Grigoriev I.V."/>
            <person name="Spatafora J.W."/>
            <person name="Barlow D."/>
            <person name="Biffinger J."/>
            <person name="Kelley-Loughnane N."/>
            <person name="Varaljay V.A."/>
            <person name="Crookes-Goodson W.J."/>
        </authorList>
    </citation>
    <scope>NUCLEOTIDE SEQUENCE</scope>
    <source>
        <strain evidence="18">5307AH</strain>
    </source>
</reference>
<dbReference type="Proteomes" id="UP001182556">
    <property type="component" value="Unassembled WGS sequence"/>
</dbReference>
<feature type="active site" description="Proton donor/acceptor" evidence="14">
    <location>
        <position position="232"/>
    </location>
</feature>
<dbReference type="AlphaFoldDB" id="A0AAD9FUE8"/>
<feature type="binding site" evidence="15">
    <location>
        <begin position="181"/>
        <end position="182"/>
    </location>
    <ligand>
        <name>glutathione</name>
        <dbReference type="ChEBI" id="CHEBI:57925"/>
    </ligand>
</feature>
<dbReference type="PANTHER" id="PTHR32419">
    <property type="entry name" value="GLUTATHIONYL-HYDROQUINONE REDUCTASE"/>
    <property type="match status" value="1"/>
</dbReference>
<dbReference type="PROSITE" id="PS50405">
    <property type="entry name" value="GST_CTER"/>
    <property type="match status" value="1"/>
</dbReference>
<evidence type="ECO:0000256" key="8">
    <source>
        <dbReference type="ARBA" id="ARBA00023316"/>
    </source>
</evidence>
<dbReference type="FunFam" id="1.20.1050.10:FF:000038">
    <property type="entry name" value="Glutathione S-transferase omega-like 2"/>
    <property type="match status" value="1"/>
</dbReference>
<dbReference type="SUPFAM" id="SSF47616">
    <property type="entry name" value="GST C-terminal domain-like"/>
    <property type="match status" value="1"/>
</dbReference>
<evidence type="ECO:0000256" key="4">
    <source>
        <dbReference type="ARBA" id="ARBA00012452"/>
    </source>
</evidence>
<evidence type="ECO:0000256" key="3">
    <source>
        <dbReference type="ARBA" id="ARBA00012436"/>
    </source>
</evidence>
<feature type="binding site" evidence="15">
    <location>
        <position position="112"/>
    </location>
    <ligand>
        <name>glutathione</name>
        <dbReference type="ChEBI" id="CHEBI:57925"/>
    </ligand>
</feature>
<proteinExistence type="inferred from homology"/>
<keyword evidence="7" id="KW-0560">Oxidoreductase</keyword>
<evidence type="ECO:0000313" key="18">
    <source>
        <dbReference type="EMBL" id="KAK1926232.1"/>
    </source>
</evidence>
<comment type="caution">
    <text evidence="18">The sequence shown here is derived from an EMBL/GenBank/DDBJ whole genome shotgun (WGS) entry which is preliminary data.</text>
</comment>
<feature type="active site" description="Nucleophile" evidence="14">
    <location>
        <position position="79"/>
    </location>
</feature>
<gene>
    <name evidence="18" type="ORF">DB88DRAFT_481176</name>
</gene>
<keyword evidence="8" id="KW-0961">Cell wall biogenesis/degradation</keyword>
<accession>A0AAD9FUE8</accession>
<dbReference type="InterPro" id="IPR040079">
    <property type="entry name" value="Glutathione_S-Trfase"/>
</dbReference>
<dbReference type="Gene3D" id="1.20.1050.10">
    <property type="match status" value="1"/>
</dbReference>
<evidence type="ECO:0000256" key="13">
    <source>
        <dbReference type="ARBA" id="ARBA00070045"/>
    </source>
</evidence>
<feature type="site" description="Lowers pKa of active site Cys" evidence="16">
    <location>
        <position position="336"/>
    </location>
</feature>
<dbReference type="InterPro" id="IPR010987">
    <property type="entry name" value="Glutathione-S-Trfase_C-like"/>
</dbReference>
<feature type="domain" description="GST C-terminal" evidence="17">
    <location>
        <begin position="209"/>
        <end position="339"/>
    </location>
</feature>
<evidence type="ECO:0000256" key="5">
    <source>
        <dbReference type="ARBA" id="ARBA00022490"/>
    </source>
</evidence>
<dbReference type="InterPro" id="IPR036282">
    <property type="entry name" value="Glutathione-S-Trfase_C_sf"/>
</dbReference>
<evidence type="ECO:0000256" key="14">
    <source>
        <dbReference type="PIRSR" id="PIRSR015753-1"/>
    </source>
</evidence>
<dbReference type="InterPro" id="IPR047047">
    <property type="entry name" value="GST_Omega-like_C"/>
</dbReference>
<evidence type="ECO:0000256" key="11">
    <source>
        <dbReference type="ARBA" id="ARBA00049544"/>
    </source>
</evidence>
<dbReference type="GO" id="GO:0004364">
    <property type="term" value="F:glutathione transferase activity"/>
    <property type="evidence" value="ECO:0007669"/>
    <property type="project" value="UniProtKB-EC"/>
</dbReference>
<dbReference type="GO" id="GO:0005737">
    <property type="term" value="C:cytoplasm"/>
    <property type="evidence" value="ECO:0007669"/>
    <property type="project" value="UniProtKB-SubCell"/>
</dbReference>
<evidence type="ECO:0000256" key="1">
    <source>
        <dbReference type="ARBA" id="ARBA00004496"/>
    </source>
</evidence>
<comment type="catalytic activity">
    <reaction evidence="11">
        <text>L-dehydroascorbate + 2 glutathione = glutathione disulfide + L-ascorbate</text>
        <dbReference type="Rhea" id="RHEA:24424"/>
        <dbReference type="ChEBI" id="CHEBI:38290"/>
        <dbReference type="ChEBI" id="CHEBI:57925"/>
        <dbReference type="ChEBI" id="CHEBI:58297"/>
        <dbReference type="ChEBI" id="CHEBI:58539"/>
        <dbReference type="EC" id="1.8.5.1"/>
    </reaction>
</comment>
<dbReference type="Gene3D" id="3.40.30.10">
    <property type="entry name" value="Glutaredoxin"/>
    <property type="match status" value="1"/>
</dbReference>
<dbReference type="GO" id="GO:0071555">
    <property type="term" value="P:cell wall organization"/>
    <property type="evidence" value="ECO:0007669"/>
    <property type="project" value="UniProtKB-KW"/>
</dbReference>
<dbReference type="InterPro" id="IPR036249">
    <property type="entry name" value="Thioredoxin-like_sf"/>
</dbReference>
<evidence type="ECO:0000256" key="10">
    <source>
        <dbReference type="ARBA" id="ARBA00047960"/>
    </source>
</evidence>
<dbReference type="Pfam" id="PF13410">
    <property type="entry name" value="GST_C_2"/>
    <property type="match status" value="1"/>
</dbReference>
<evidence type="ECO:0000256" key="9">
    <source>
        <dbReference type="ARBA" id="ARBA00032186"/>
    </source>
</evidence>
<name>A0AAD9FUE8_PAPLA</name>
<dbReference type="EC" id="1.8.5.1" evidence="3"/>
<dbReference type="PIRSF" id="PIRSF015753">
    <property type="entry name" value="GST"/>
    <property type="match status" value="1"/>
</dbReference>
<protein>
    <recommendedName>
        <fullName evidence="13">Glutathione S-transferase omega-like 2</fullName>
        <ecNumber evidence="3">1.8.5.1</ecNumber>
        <ecNumber evidence="4">2.5.1.18</ecNumber>
    </recommendedName>
    <alternativeName>
        <fullName evidence="9">Glutathione-dependent dehydroascorbate reductase</fullName>
    </alternativeName>
</protein>
<dbReference type="GO" id="GO:0045174">
    <property type="term" value="F:glutathione dehydrogenase (ascorbate) activity"/>
    <property type="evidence" value="ECO:0007669"/>
    <property type="project" value="UniProtKB-EC"/>
</dbReference>
<evidence type="ECO:0000256" key="15">
    <source>
        <dbReference type="PIRSR" id="PIRSR015753-2"/>
    </source>
</evidence>
<keyword evidence="19" id="KW-1185">Reference proteome</keyword>
<comment type="similarity">
    <text evidence="2">Belongs to the GST superfamily. Omega family.</text>
</comment>
<dbReference type="SFLD" id="SFLDS00019">
    <property type="entry name" value="Glutathione_Transferase_(cytos"/>
    <property type="match status" value="1"/>
</dbReference>
<dbReference type="InterPro" id="IPR016639">
    <property type="entry name" value="GST_Omega/GSH"/>
</dbReference>
<evidence type="ECO:0000259" key="17">
    <source>
        <dbReference type="PROSITE" id="PS50405"/>
    </source>
</evidence>
<feature type="binding site" evidence="15">
    <location>
        <begin position="163"/>
        <end position="166"/>
    </location>
    <ligand>
        <name>glutathione</name>
        <dbReference type="ChEBI" id="CHEBI:57925"/>
    </ligand>
</feature>
<dbReference type="SFLD" id="SFLDG01148">
    <property type="entry name" value="Xi_(cytGST)"/>
    <property type="match status" value="1"/>
</dbReference>
<dbReference type="EMBL" id="JAODAN010000002">
    <property type="protein sequence ID" value="KAK1926232.1"/>
    <property type="molecule type" value="Genomic_DNA"/>
</dbReference>
<dbReference type="PANTHER" id="PTHR32419:SF6">
    <property type="entry name" value="GLUTATHIONE S-TRANSFERASE OMEGA-LIKE 1-RELATED"/>
    <property type="match status" value="1"/>
</dbReference>
<dbReference type="Pfam" id="PF13409">
    <property type="entry name" value="GST_N_2"/>
    <property type="match status" value="1"/>
</dbReference>
<evidence type="ECO:0000313" key="19">
    <source>
        <dbReference type="Proteomes" id="UP001182556"/>
    </source>
</evidence>
<sequence>MSIRSSIASLTKTLTLSTAKRTFNTTTTTMSAEKESITKWAAQDGSFKRQVSSFRDHITADGKFAPEKGRYHLYVSLACPWAHRTLIVRKLKGLEDYIDVSTVHPHMLEGGWHFVDPANANKTPAPASEHSFDTFPNATTDKLHGSKYMNELYRRAQPDYNARFTVPVLWDTKHSTIVNNESSELIRDLNSGFNPILPDGEKKALDLYPEALRQEIDELNEWVYNDVNNGVYKSGFATTQEAYEKAVVPLFAALDKLEKRLSDGREFLIGGKLTEADVRLYTTIVRFDPVYHGHFKCNLGSIRHDYPNINKWLKNLYWNNPAFKDTTDFAHIKEHYYYSHSQINPHRVVPLGPKVDIEPL</sequence>
<dbReference type="FunFam" id="3.40.30.10:FF:000162">
    <property type="entry name" value="Glutathione S-transferase Gst3"/>
    <property type="match status" value="1"/>
</dbReference>
<evidence type="ECO:0000256" key="12">
    <source>
        <dbReference type="ARBA" id="ARBA00055859"/>
    </source>
</evidence>
<evidence type="ECO:0000256" key="7">
    <source>
        <dbReference type="ARBA" id="ARBA00023002"/>
    </source>
</evidence>
<feature type="site" description="Lowers pKa of active site Cys" evidence="16">
    <location>
        <position position="291"/>
    </location>
</feature>
<evidence type="ECO:0000256" key="6">
    <source>
        <dbReference type="ARBA" id="ARBA00022679"/>
    </source>
</evidence>
<keyword evidence="5" id="KW-0963">Cytoplasm</keyword>
<comment type="subcellular location">
    <subcellularLocation>
        <location evidence="1">Cytoplasm</location>
    </subcellularLocation>
</comment>
<evidence type="ECO:0000256" key="2">
    <source>
        <dbReference type="ARBA" id="ARBA00011067"/>
    </source>
</evidence>
<dbReference type="CDD" id="cd03190">
    <property type="entry name" value="GST_C_Omega_like"/>
    <property type="match status" value="1"/>
</dbReference>